<organism evidence="1 2">
    <name type="scientific">Siminovitchia thermophila</name>
    <dbReference type="NCBI Taxonomy" id="1245522"/>
    <lineage>
        <taxon>Bacteria</taxon>
        <taxon>Bacillati</taxon>
        <taxon>Bacillota</taxon>
        <taxon>Bacilli</taxon>
        <taxon>Bacillales</taxon>
        <taxon>Bacillaceae</taxon>
        <taxon>Siminovitchia</taxon>
    </lineage>
</organism>
<sequence length="31" mass="3730">MKWTTVMIMKLEFAAKMIGRAEQKGHWFMMP</sequence>
<evidence type="ECO:0000313" key="2">
    <source>
        <dbReference type="Proteomes" id="UP000823485"/>
    </source>
</evidence>
<gene>
    <name evidence="1" type="ORF">JOC94_004116</name>
</gene>
<dbReference type="EMBL" id="JAFBFH010000038">
    <property type="protein sequence ID" value="MBM7717092.1"/>
    <property type="molecule type" value="Genomic_DNA"/>
</dbReference>
<evidence type="ECO:0000313" key="1">
    <source>
        <dbReference type="EMBL" id="MBM7717092.1"/>
    </source>
</evidence>
<keyword evidence="2" id="KW-1185">Reference proteome</keyword>
<comment type="caution">
    <text evidence="1">The sequence shown here is derived from an EMBL/GenBank/DDBJ whole genome shotgun (WGS) entry which is preliminary data.</text>
</comment>
<reference evidence="1 2" key="1">
    <citation type="submission" date="2021-01" db="EMBL/GenBank/DDBJ databases">
        <title>Genomic Encyclopedia of Type Strains, Phase IV (KMG-IV): sequencing the most valuable type-strain genomes for metagenomic binning, comparative biology and taxonomic classification.</title>
        <authorList>
            <person name="Goeker M."/>
        </authorList>
    </citation>
    <scope>NUCLEOTIDE SEQUENCE [LARGE SCALE GENOMIC DNA]</scope>
    <source>
        <strain evidence="1 2">DSM 105453</strain>
    </source>
</reference>
<protein>
    <submittedName>
        <fullName evidence="1">Uncharacterized protein</fullName>
    </submittedName>
</protein>
<name>A0ABS2RBR4_9BACI</name>
<dbReference type="Proteomes" id="UP000823485">
    <property type="component" value="Unassembled WGS sequence"/>
</dbReference>
<proteinExistence type="predicted"/>
<accession>A0ABS2RBR4</accession>